<proteinExistence type="inferred from homology"/>
<comment type="similarity">
    <text evidence="2">Belongs to the L6 tetraspanin family.</text>
</comment>
<feature type="transmembrane region" description="Helical" evidence="6">
    <location>
        <begin position="82"/>
        <end position="107"/>
    </location>
</feature>
<evidence type="ECO:0008006" key="9">
    <source>
        <dbReference type="Google" id="ProtNLM"/>
    </source>
</evidence>
<keyword evidence="8" id="KW-1185">Reference proteome</keyword>
<sequence length="179" mass="19543">MCTGQFFVLQRLSLITLSLVCIAANAFLLVPDGKTWSSDQLSVHVLLLPGFIGGGLMVRSLEHRPVTRGVGHAHCGCNSIPHSFLCSIFGMLGAIYCLSVSGVGLRIGPKCSINGEWDYHFQESEGAYLKYNAYWNLCEEPLTVVPWNVTLLSLLVVASCLEMVLCGVYLVNTIILSFD</sequence>
<dbReference type="AlphaFoldDB" id="A0A8C9P557"/>
<dbReference type="Pfam" id="PF05805">
    <property type="entry name" value="L6_membrane"/>
    <property type="match status" value="1"/>
</dbReference>
<dbReference type="PANTHER" id="PTHR14198">
    <property type="entry name" value="TRANSMEMBRANE 4 L6 FAMILY MEMBER 1-RELATED"/>
    <property type="match status" value="1"/>
</dbReference>
<reference evidence="7" key="1">
    <citation type="submission" date="2025-08" db="UniProtKB">
        <authorList>
            <consortium name="Ensembl"/>
        </authorList>
    </citation>
    <scope>IDENTIFICATION</scope>
</reference>
<reference evidence="7" key="2">
    <citation type="submission" date="2025-09" db="UniProtKB">
        <authorList>
            <consortium name="Ensembl"/>
        </authorList>
    </citation>
    <scope>IDENTIFICATION</scope>
</reference>
<dbReference type="PANTHER" id="PTHR14198:SF4">
    <property type="entry name" value="TRANSMEMBRANE 4 L6 FAMILY MEMBER 5"/>
    <property type="match status" value="1"/>
</dbReference>
<evidence type="ECO:0000256" key="5">
    <source>
        <dbReference type="ARBA" id="ARBA00023136"/>
    </source>
</evidence>
<evidence type="ECO:0000256" key="1">
    <source>
        <dbReference type="ARBA" id="ARBA00004141"/>
    </source>
</evidence>
<keyword evidence="3 6" id="KW-0812">Transmembrane</keyword>
<dbReference type="Proteomes" id="UP000694422">
    <property type="component" value="Unplaced"/>
</dbReference>
<name>A0A8C9P557_SPEDA</name>
<accession>A0A8C9P557</accession>
<evidence type="ECO:0000313" key="8">
    <source>
        <dbReference type="Proteomes" id="UP000694422"/>
    </source>
</evidence>
<evidence type="ECO:0000313" key="7">
    <source>
        <dbReference type="Ensembl" id="ENSSDAP00000005631.1"/>
    </source>
</evidence>
<dbReference type="Ensembl" id="ENSSDAT00000006442.1">
    <property type="protein sequence ID" value="ENSSDAP00000005631.1"/>
    <property type="gene ID" value="ENSSDAG00000005236.1"/>
</dbReference>
<dbReference type="GO" id="GO:0016020">
    <property type="term" value="C:membrane"/>
    <property type="evidence" value="ECO:0007669"/>
    <property type="project" value="UniProtKB-SubCell"/>
</dbReference>
<evidence type="ECO:0000256" key="4">
    <source>
        <dbReference type="ARBA" id="ARBA00022989"/>
    </source>
</evidence>
<comment type="subcellular location">
    <subcellularLocation>
        <location evidence="1">Membrane</location>
        <topology evidence="1">Multi-pass membrane protein</topology>
    </subcellularLocation>
</comment>
<organism evidence="7 8">
    <name type="scientific">Spermophilus dauricus</name>
    <name type="common">Daurian ground squirrel</name>
    <dbReference type="NCBI Taxonomy" id="99837"/>
    <lineage>
        <taxon>Eukaryota</taxon>
        <taxon>Metazoa</taxon>
        <taxon>Chordata</taxon>
        <taxon>Craniata</taxon>
        <taxon>Vertebrata</taxon>
        <taxon>Euteleostomi</taxon>
        <taxon>Mammalia</taxon>
        <taxon>Eutheria</taxon>
        <taxon>Euarchontoglires</taxon>
        <taxon>Glires</taxon>
        <taxon>Rodentia</taxon>
        <taxon>Sciuromorpha</taxon>
        <taxon>Sciuridae</taxon>
        <taxon>Xerinae</taxon>
        <taxon>Marmotini</taxon>
        <taxon>Spermophilus</taxon>
    </lineage>
</organism>
<evidence type="ECO:0000256" key="3">
    <source>
        <dbReference type="ARBA" id="ARBA00022692"/>
    </source>
</evidence>
<keyword evidence="5 6" id="KW-0472">Membrane</keyword>
<feature type="transmembrane region" description="Helical" evidence="6">
    <location>
        <begin position="12"/>
        <end position="30"/>
    </location>
</feature>
<feature type="transmembrane region" description="Helical" evidence="6">
    <location>
        <begin position="42"/>
        <end position="61"/>
    </location>
</feature>
<keyword evidence="4 6" id="KW-1133">Transmembrane helix</keyword>
<dbReference type="InterPro" id="IPR008661">
    <property type="entry name" value="L6_membrane"/>
</dbReference>
<evidence type="ECO:0000256" key="2">
    <source>
        <dbReference type="ARBA" id="ARBA00006193"/>
    </source>
</evidence>
<feature type="transmembrane region" description="Helical" evidence="6">
    <location>
        <begin position="151"/>
        <end position="178"/>
    </location>
</feature>
<protein>
    <recommendedName>
        <fullName evidence="9">Transmembrane 4 L6 family member 1</fullName>
    </recommendedName>
</protein>
<evidence type="ECO:0000256" key="6">
    <source>
        <dbReference type="SAM" id="Phobius"/>
    </source>
</evidence>